<keyword evidence="3" id="KW-0547">Nucleotide-binding</keyword>
<dbReference type="Pfam" id="PF00586">
    <property type="entry name" value="AIRS"/>
    <property type="match status" value="1"/>
</dbReference>
<organism evidence="8 9">
    <name type="scientific">Candidatus Doudnabacteria bacterium RIFCSPHIGHO2_01_FULL_50_11</name>
    <dbReference type="NCBI Taxonomy" id="1817828"/>
    <lineage>
        <taxon>Bacteria</taxon>
        <taxon>Candidatus Doudnaibacteriota</taxon>
    </lineage>
</organism>
<evidence type="ECO:0000256" key="3">
    <source>
        <dbReference type="ARBA" id="ARBA00022741"/>
    </source>
</evidence>
<dbReference type="Pfam" id="PF02769">
    <property type="entry name" value="AIRS_C"/>
    <property type="match status" value="1"/>
</dbReference>
<keyword evidence="1" id="KW-0963">Cytoplasm</keyword>
<proteinExistence type="predicted"/>
<dbReference type="InterPro" id="IPR036604">
    <property type="entry name" value="PurS-like_sf"/>
</dbReference>
<dbReference type="GO" id="GO:0005524">
    <property type="term" value="F:ATP binding"/>
    <property type="evidence" value="ECO:0007669"/>
    <property type="project" value="UniProtKB-KW"/>
</dbReference>
<dbReference type="Gene3D" id="3.30.1280.10">
    <property type="entry name" value="Phosphoribosylformylglycinamidine synthase subunit PurS"/>
    <property type="match status" value="1"/>
</dbReference>
<name>A0A1F5PLW3_9BACT</name>
<dbReference type="SUPFAM" id="SSF55326">
    <property type="entry name" value="PurM N-terminal domain-like"/>
    <property type="match status" value="2"/>
</dbReference>
<accession>A0A1F5PLW3</accession>
<dbReference type="SUPFAM" id="SSF56042">
    <property type="entry name" value="PurM C-terminal domain-like"/>
    <property type="match status" value="2"/>
</dbReference>
<evidence type="ECO:0000259" key="7">
    <source>
        <dbReference type="Pfam" id="PF02769"/>
    </source>
</evidence>
<comment type="caution">
    <text evidence="8">The sequence shown here is derived from an EMBL/GenBank/DDBJ whole genome shotgun (WGS) entry which is preliminary data.</text>
</comment>
<dbReference type="GO" id="GO:0006189">
    <property type="term" value="P:'de novo' IMP biosynthetic process"/>
    <property type="evidence" value="ECO:0007669"/>
    <property type="project" value="InterPro"/>
</dbReference>
<dbReference type="InterPro" id="IPR010918">
    <property type="entry name" value="PurM-like_C_dom"/>
</dbReference>
<feature type="domain" description="PurM-like C-terminal" evidence="7">
    <location>
        <begin position="387"/>
        <end position="541"/>
    </location>
</feature>
<dbReference type="PANTHER" id="PTHR43555">
    <property type="entry name" value="PHOSPHORIBOSYLFORMYLGLYCINAMIDINE SYNTHASE SUBUNIT PURL"/>
    <property type="match status" value="1"/>
</dbReference>
<evidence type="ECO:0000256" key="4">
    <source>
        <dbReference type="ARBA" id="ARBA00022755"/>
    </source>
</evidence>
<sequence length="954" mass="104777">MILTIYKHRIGEDLAAERLLRRLCGQGLDSLTNVRIEHVLRLEGENLTNAGRLEELFGNTVIERCTKRSLLSLTKNLIVEICYKRAITDPEMDSILHAAQAISVTGLKWARLATRYQFVGVSRPEANRIASQYLCNPQVQTIVTDEWATLMPQGIPGAVEMIDLTGMDLAALRMLSEDRRLFMPEAQLMAMQKFFRNVEYRPSRDAEVEMSAARWSDHCSHTTWKALGLLQRLQEATATINHPLVISAYVDNSGVMRFYDGWAINVKGETHIHPSFAVYTYGGIKTKHGGVIRDIIFTGQGAYPIAGTTIMGICDPHIPWGQVPSGAFHPLTVLRESIRGTHDYTNPMGIPMAWSQYLVDGRNWKGFALGHSIGILPESRATKGVPQPGDFVVLIGGATGIDGIHGATASSGSMTEKTSVRDAASVQIGMPIEERNFMEAIPILRDADCIHACTDCGAAGLSSAVGEMAEECGVWVNLAWVPLKCASMRPWEIWLSESQERGVLAVPMDKLTLALSLLETYGVPAAIIGVFTSSARCQVVHDPCLNHDTWLSEPNASLSGQVAVDLPYTFLKSDCPLPQIEVLRPASPKAASRPSVPDTETRWVEVIRQVLGHFNVCDQSAAAHRYDQTVQGNTVLTYVGGLDERMPDELFVTAPVPNKPYGVGIANAANQFYGDVSPAGLGKLMLAGAAAKLVAAGFAPSDITCCANVYTPPVLKDSGNAWRLRDLVENGYAPASIELGVPVISGKDSSSGRFENTTTGEHIDAPLTLDILTVGRIPHVSRLVYKPFQRPDDYIYLYHPGYDDFRLDGSVFYDYYDQRGIRLPNPNLPEMRQGWQRYHKWVQAGLITSRSAIAEAGLIRRIFEMTLGSGLGCQLYVYEKAILQWLFGELQGAIVFCSNKLLRDSQCEGSNLELIGAVSEKPGLSVFAGQNILFRCLPQDLASQWSTTFSEVLQ</sequence>
<dbReference type="Gene3D" id="3.90.650.10">
    <property type="entry name" value="PurM-like C-terminal domain"/>
    <property type="match status" value="2"/>
</dbReference>
<dbReference type="InterPro" id="IPR010074">
    <property type="entry name" value="PRibForGlyAmidine_synth_PurL"/>
</dbReference>
<gene>
    <name evidence="8" type="ORF">A2722_03685</name>
</gene>
<feature type="domain" description="PurM-like N-terminal" evidence="6">
    <location>
        <begin position="251"/>
        <end position="352"/>
    </location>
</feature>
<dbReference type="EMBL" id="MFEO01000010">
    <property type="protein sequence ID" value="OGE90794.1"/>
    <property type="molecule type" value="Genomic_DNA"/>
</dbReference>
<evidence type="ECO:0000256" key="2">
    <source>
        <dbReference type="ARBA" id="ARBA00022598"/>
    </source>
</evidence>
<dbReference type="Gene3D" id="3.30.1330.10">
    <property type="entry name" value="PurM-like, N-terminal domain"/>
    <property type="match status" value="2"/>
</dbReference>
<dbReference type="Proteomes" id="UP000178377">
    <property type="component" value="Unassembled WGS sequence"/>
</dbReference>
<dbReference type="AlphaFoldDB" id="A0A1F5PLW3"/>
<keyword evidence="5" id="KW-0067">ATP-binding</keyword>
<dbReference type="InterPro" id="IPR036921">
    <property type="entry name" value="PurM-like_N_sf"/>
</dbReference>
<evidence type="ECO:0000313" key="9">
    <source>
        <dbReference type="Proteomes" id="UP000178377"/>
    </source>
</evidence>
<dbReference type="InterPro" id="IPR036676">
    <property type="entry name" value="PurM-like_C_sf"/>
</dbReference>
<protein>
    <submittedName>
        <fullName evidence="8">Uncharacterized protein</fullName>
    </submittedName>
</protein>
<evidence type="ECO:0000256" key="1">
    <source>
        <dbReference type="ARBA" id="ARBA00022490"/>
    </source>
</evidence>
<dbReference type="PANTHER" id="PTHR43555:SF1">
    <property type="entry name" value="PHOSPHORIBOSYLFORMYLGLYCINAMIDINE SYNTHASE SUBUNIT PURL"/>
    <property type="match status" value="1"/>
</dbReference>
<dbReference type="InterPro" id="IPR016188">
    <property type="entry name" value="PurM-like_N"/>
</dbReference>
<dbReference type="GO" id="GO:0004642">
    <property type="term" value="F:phosphoribosylformylglycinamidine synthase activity"/>
    <property type="evidence" value="ECO:0007669"/>
    <property type="project" value="InterPro"/>
</dbReference>
<keyword evidence="4" id="KW-0658">Purine biosynthesis</keyword>
<evidence type="ECO:0000256" key="5">
    <source>
        <dbReference type="ARBA" id="ARBA00022840"/>
    </source>
</evidence>
<dbReference type="STRING" id="1817828.A2722_03685"/>
<evidence type="ECO:0000259" key="6">
    <source>
        <dbReference type="Pfam" id="PF00586"/>
    </source>
</evidence>
<keyword evidence="2" id="KW-0436">Ligase</keyword>
<reference evidence="8 9" key="1">
    <citation type="journal article" date="2016" name="Nat. Commun.">
        <title>Thousands of microbial genomes shed light on interconnected biogeochemical processes in an aquifer system.</title>
        <authorList>
            <person name="Anantharaman K."/>
            <person name="Brown C.T."/>
            <person name="Hug L.A."/>
            <person name="Sharon I."/>
            <person name="Castelle C.J."/>
            <person name="Probst A.J."/>
            <person name="Thomas B.C."/>
            <person name="Singh A."/>
            <person name="Wilkins M.J."/>
            <person name="Karaoz U."/>
            <person name="Brodie E.L."/>
            <person name="Williams K.H."/>
            <person name="Hubbard S.S."/>
            <person name="Banfield J.F."/>
        </authorList>
    </citation>
    <scope>NUCLEOTIDE SEQUENCE [LARGE SCALE GENOMIC DNA]</scope>
</reference>
<evidence type="ECO:0000313" key="8">
    <source>
        <dbReference type="EMBL" id="OGE90794.1"/>
    </source>
</evidence>
<dbReference type="SUPFAM" id="SSF109736">
    <property type="entry name" value="FGAM synthase PurL, linker domain"/>
    <property type="match status" value="1"/>
</dbReference>